<protein>
    <submittedName>
        <fullName evidence="1">Uncharacterized protein</fullName>
    </submittedName>
</protein>
<name>A0ACD1FZY8_9EURO</name>
<sequence>MSFRATRLPEAENPGPRDVNSVDDIVWQWDRRGPPYYELENIRQTLSLEELRAELRNRDDALARAREESLNEEADDDDELSLLSACFSVKRDLAMAVFDRSGNSIQIHLRVHTKYHWVWEEFDGDFRTISFVNLQTRDKFSALTKYSCIGEAEDSHLVSLLAGLLSERNTLSAYVFDKLGNSMPIRLWRDEKVVVSVEFDGDFATLSLMRWKIDSGSGKY</sequence>
<reference evidence="1" key="1">
    <citation type="submission" date="2018-02" db="EMBL/GenBank/DDBJ databases">
        <title>The genomes of Aspergillus section Nigri reveals drivers in fungal speciation.</title>
        <authorList>
            <consortium name="DOE Joint Genome Institute"/>
            <person name="Vesth T.C."/>
            <person name="Nybo J."/>
            <person name="Theobald S."/>
            <person name="Brandl J."/>
            <person name="Frisvad J.C."/>
            <person name="Nielsen K.F."/>
            <person name="Lyhne E.K."/>
            <person name="Kogle M.E."/>
            <person name="Kuo A."/>
            <person name="Riley R."/>
            <person name="Clum A."/>
            <person name="Nolan M."/>
            <person name="Lipzen A."/>
            <person name="Salamov A."/>
            <person name="Henrissat B."/>
            <person name="Wiebenga A."/>
            <person name="De vries R.P."/>
            <person name="Grigoriev I.V."/>
            <person name="Mortensen U.H."/>
            <person name="Andersen M.R."/>
            <person name="Baker S.E."/>
        </authorList>
    </citation>
    <scope>NUCLEOTIDE SEQUENCE</scope>
    <source>
        <strain evidence="1">CBS 621.78</strain>
    </source>
</reference>
<evidence type="ECO:0000313" key="2">
    <source>
        <dbReference type="Proteomes" id="UP000249057"/>
    </source>
</evidence>
<accession>A0ACD1FZY8</accession>
<gene>
    <name evidence="1" type="ORF">BO95DRAFT_466813</name>
</gene>
<keyword evidence="2" id="KW-1185">Reference proteome</keyword>
<dbReference type="EMBL" id="KZ825373">
    <property type="protein sequence ID" value="RAH42535.1"/>
    <property type="molecule type" value="Genomic_DNA"/>
</dbReference>
<organism evidence="1 2">
    <name type="scientific">Aspergillus brunneoviolaceus CBS 621.78</name>
    <dbReference type="NCBI Taxonomy" id="1450534"/>
    <lineage>
        <taxon>Eukaryota</taxon>
        <taxon>Fungi</taxon>
        <taxon>Dikarya</taxon>
        <taxon>Ascomycota</taxon>
        <taxon>Pezizomycotina</taxon>
        <taxon>Eurotiomycetes</taxon>
        <taxon>Eurotiomycetidae</taxon>
        <taxon>Eurotiales</taxon>
        <taxon>Aspergillaceae</taxon>
        <taxon>Aspergillus</taxon>
        <taxon>Aspergillus subgen. Circumdati</taxon>
    </lineage>
</organism>
<proteinExistence type="predicted"/>
<dbReference type="Proteomes" id="UP000249057">
    <property type="component" value="Unassembled WGS sequence"/>
</dbReference>
<evidence type="ECO:0000313" key="1">
    <source>
        <dbReference type="EMBL" id="RAH42535.1"/>
    </source>
</evidence>